<comment type="caution">
    <text evidence="1">The sequence shown here is derived from an EMBL/GenBank/DDBJ whole genome shotgun (WGS) entry which is preliminary data.</text>
</comment>
<protein>
    <submittedName>
        <fullName evidence="1">Uncharacterized protein</fullName>
    </submittedName>
</protein>
<proteinExistence type="predicted"/>
<keyword evidence="2" id="KW-1185">Reference proteome</keyword>
<accession>A0A919EZQ1</accession>
<gene>
    <name evidence="1" type="ORF">GCM10018980_51490</name>
</gene>
<organism evidence="1 2">
    <name type="scientific">Streptomyces capoamus</name>
    <dbReference type="NCBI Taxonomy" id="68183"/>
    <lineage>
        <taxon>Bacteria</taxon>
        <taxon>Bacillati</taxon>
        <taxon>Actinomycetota</taxon>
        <taxon>Actinomycetes</taxon>
        <taxon>Kitasatosporales</taxon>
        <taxon>Streptomycetaceae</taxon>
        <taxon>Streptomyces</taxon>
    </lineage>
</organism>
<dbReference type="EMBL" id="BNBF01000017">
    <property type="protein sequence ID" value="GHG61944.1"/>
    <property type="molecule type" value="Genomic_DNA"/>
</dbReference>
<sequence length="112" mass="12434">MTDRIPLDHLTSDQYDQLCDRLANLERQLADYENRIIWHSTCESCARTLDSAIRETERAERAEAAIARVRTLAEQWQASVRPGEPHPAAAAILAALNQPESAAATEATEHPA</sequence>
<evidence type="ECO:0000313" key="2">
    <source>
        <dbReference type="Proteomes" id="UP000619355"/>
    </source>
</evidence>
<name>A0A919EZQ1_9ACTN</name>
<dbReference type="RefSeq" id="WP_189984585.1">
    <property type="nucleotide sequence ID" value="NZ_BNBF01000017.1"/>
</dbReference>
<reference evidence="2" key="1">
    <citation type="journal article" date="2019" name="Int. J. Syst. Evol. Microbiol.">
        <title>The Global Catalogue of Microorganisms (GCM) 10K type strain sequencing project: providing services to taxonomists for standard genome sequencing and annotation.</title>
        <authorList>
            <consortium name="The Broad Institute Genomics Platform"/>
            <consortium name="The Broad Institute Genome Sequencing Center for Infectious Disease"/>
            <person name="Wu L."/>
            <person name="Ma J."/>
        </authorList>
    </citation>
    <scope>NUCLEOTIDE SEQUENCE [LARGE SCALE GENOMIC DNA]</scope>
    <source>
        <strain evidence="2">JCM 4253</strain>
    </source>
</reference>
<dbReference type="Proteomes" id="UP000619355">
    <property type="component" value="Unassembled WGS sequence"/>
</dbReference>
<evidence type="ECO:0000313" key="1">
    <source>
        <dbReference type="EMBL" id="GHG61944.1"/>
    </source>
</evidence>
<dbReference type="AlphaFoldDB" id="A0A919EZQ1"/>